<gene>
    <name evidence="9" type="ORF">VitviT2T_012643</name>
</gene>
<sequence length="396" mass="44353">MVFHVKSFMFCVLFILFAYNFCCSQSILSLKRMKLVEEEKILPNSSGIINIVPEEPDDMWLLYNLISKGDVIVADTTRKTAFGRVRLTLEIKITAIDYDKVGSVIRVAGRNLVHNEHVDAGAFHTIEIERNKPFDLKKKVWDSDAIEELRSYGNAAKADLAVLLIQDVSAELYSIGKIATTLCANIEAPSKTNRAAKSKSQSKSNKFFENILTEFVKHVNFNFVSLVIIASPVGTEFRQYLLAESRRQKLQQIEENKERVVVVNTSGKATLKAVLQEPEVMKLIRGKNGAVEITAWKDLCDMLSNDSSRACYGSKSVEKANELMAIDTLFISDELYRSANHGSRHKYTDLVKSVKKAGGKALVYSHNHVMGEQLGQLTGIAAILRFPLPDLDDMEL</sequence>
<comment type="subcellular location">
    <subcellularLocation>
        <location evidence="2 6">Cytoplasm</location>
    </subcellularLocation>
</comment>
<dbReference type="SUPFAM" id="SSF53137">
    <property type="entry name" value="Translational machinery components"/>
    <property type="match status" value="1"/>
</dbReference>
<name>A0ABY9CFB7_VITVI</name>
<organism evidence="9 10">
    <name type="scientific">Vitis vinifera</name>
    <name type="common">Grape</name>
    <dbReference type="NCBI Taxonomy" id="29760"/>
    <lineage>
        <taxon>Eukaryota</taxon>
        <taxon>Viridiplantae</taxon>
        <taxon>Streptophyta</taxon>
        <taxon>Embryophyta</taxon>
        <taxon>Tracheophyta</taxon>
        <taxon>Spermatophyta</taxon>
        <taxon>Magnoliopsida</taxon>
        <taxon>eudicotyledons</taxon>
        <taxon>Gunneridae</taxon>
        <taxon>Pentapetalae</taxon>
        <taxon>rosids</taxon>
        <taxon>Vitales</taxon>
        <taxon>Vitaceae</taxon>
        <taxon>Viteae</taxon>
        <taxon>Vitis</taxon>
    </lineage>
</organism>
<dbReference type="Gene3D" id="3.30.420.60">
    <property type="entry name" value="eRF1 domain 2"/>
    <property type="match status" value="1"/>
</dbReference>
<keyword evidence="5 6" id="KW-0479">Metal-binding</keyword>
<evidence type="ECO:0000256" key="3">
    <source>
        <dbReference type="ARBA" id="ARBA00009504"/>
    </source>
</evidence>
<dbReference type="InterPro" id="IPR042226">
    <property type="entry name" value="eFR1_2_sf"/>
</dbReference>
<evidence type="ECO:0000313" key="10">
    <source>
        <dbReference type="Proteomes" id="UP001227230"/>
    </source>
</evidence>
<dbReference type="InterPro" id="IPR058547">
    <property type="entry name" value="Pelota_N"/>
</dbReference>
<dbReference type="NCBIfam" id="TIGR00111">
    <property type="entry name" value="pelota"/>
    <property type="match status" value="1"/>
</dbReference>
<feature type="signal peptide" evidence="7">
    <location>
        <begin position="1"/>
        <end position="24"/>
    </location>
</feature>
<feature type="domain" description="eRF1/Pelota-like N-terminal" evidence="8">
    <location>
        <begin position="33"/>
        <end position="154"/>
    </location>
</feature>
<reference evidence="9 10" key="1">
    <citation type="journal article" date="2023" name="Hortic Res">
        <title>The complete reference genome for grapevine (Vitis vinifera L.) genetics and breeding.</title>
        <authorList>
            <person name="Shi X."/>
            <person name="Cao S."/>
            <person name="Wang X."/>
            <person name="Huang S."/>
            <person name="Wang Y."/>
            <person name="Liu Z."/>
            <person name="Liu W."/>
            <person name="Leng X."/>
            <person name="Peng Y."/>
            <person name="Wang N."/>
            <person name="Wang Y."/>
            <person name="Ma Z."/>
            <person name="Xu X."/>
            <person name="Zhang F."/>
            <person name="Xue H."/>
            <person name="Zhong H."/>
            <person name="Wang Y."/>
            <person name="Zhang K."/>
            <person name="Velt A."/>
            <person name="Avia K."/>
            <person name="Holtgrawe D."/>
            <person name="Grimplet J."/>
            <person name="Matus J.T."/>
            <person name="Ware D."/>
            <person name="Wu X."/>
            <person name="Wang H."/>
            <person name="Liu C."/>
            <person name="Fang Y."/>
            <person name="Rustenholz C."/>
            <person name="Cheng Z."/>
            <person name="Xiao H."/>
            <person name="Zhou Y."/>
        </authorList>
    </citation>
    <scope>NUCLEOTIDE SEQUENCE [LARGE SCALE GENOMIC DNA]</scope>
    <source>
        <strain evidence="10">cv. Pinot noir / PN40024</strain>
        <tissue evidence="9">Leaf</tissue>
    </source>
</reference>
<dbReference type="InterPro" id="IPR004405">
    <property type="entry name" value="TF_pelota"/>
</dbReference>
<dbReference type="Gene3D" id="2.30.30.870">
    <property type="entry name" value="Pelota, domain A"/>
    <property type="match status" value="1"/>
</dbReference>
<keyword evidence="10" id="KW-1185">Reference proteome</keyword>
<feature type="chain" id="PRO_5047313510" description="Protein pelota homolog" evidence="7">
    <location>
        <begin position="25"/>
        <end position="396"/>
    </location>
</feature>
<dbReference type="Pfam" id="PF03465">
    <property type="entry name" value="eRF1_3"/>
    <property type="match status" value="1"/>
</dbReference>
<dbReference type="InterPro" id="IPR029064">
    <property type="entry name" value="Ribosomal_eL30-like_sf"/>
</dbReference>
<dbReference type="InterPro" id="IPR005142">
    <property type="entry name" value="eRF1_3"/>
</dbReference>
<evidence type="ECO:0000256" key="6">
    <source>
        <dbReference type="RuleBase" id="RU362019"/>
    </source>
</evidence>
<evidence type="ECO:0000259" key="8">
    <source>
        <dbReference type="SMART" id="SM01194"/>
    </source>
</evidence>
<protein>
    <recommendedName>
        <fullName evidence="6">Protein pelota homolog</fullName>
    </recommendedName>
</protein>
<evidence type="ECO:0000256" key="1">
    <source>
        <dbReference type="ARBA" id="ARBA00001968"/>
    </source>
</evidence>
<evidence type="ECO:0000256" key="2">
    <source>
        <dbReference type="ARBA" id="ARBA00004496"/>
    </source>
</evidence>
<evidence type="ECO:0000256" key="7">
    <source>
        <dbReference type="SAM" id="SignalP"/>
    </source>
</evidence>
<dbReference type="PANTHER" id="PTHR10853">
    <property type="entry name" value="PELOTA"/>
    <property type="match status" value="1"/>
</dbReference>
<dbReference type="SUPFAM" id="SSF55315">
    <property type="entry name" value="L30e-like"/>
    <property type="match status" value="1"/>
</dbReference>
<dbReference type="SUPFAM" id="SSF159065">
    <property type="entry name" value="Dom34/Pelota N-terminal domain-like"/>
    <property type="match status" value="1"/>
</dbReference>
<evidence type="ECO:0000256" key="5">
    <source>
        <dbReference type="ARBA" id="ARBA00022723"/>
    </source>
</evidence>
<evidence type="ECO:0000313" key="9">
    <source>
        <dbReference type="EMBL" id="WJZ93722.1"/>
    </source>
</evidence>
<dbReference type="EMBL" id="CP126655">
    <property type="protein sequence ID" value="WJZ93722.1"/>
    <property type="molecule type" value="Genomic_DNA"/>
</dbReference>
<evidence type="ECO:0000256" key="4">
    <source>
        <dbReference type="ARBA" id="ARBA00022490"/>
    </source>
</evidence>
<proteinExistence type="inferred from homology"/>
<dbReference type="InterPro" id="IPR005140">
    <property type="entry name" value="eRF1_Pelota-like_N"/>
</dbReference>
<keyword evidence="4 6" id="KW-0963">Cytoplasm</keyword>
<dbReference type="Proteomes" id="UP001227230">
    <property type="component" value="Chromosome 8"/>
</dbReference>
<comment type="cofactor">
    <cofactor evidence="1 6">
        <name>a divalent metal cation</name>
        <dbReference type="ChEBI" id="CHEBI:60240"/>
    </cofactor>
</comment>
<dbReference type="Gene3D" id="3.30.1330.30">
    <property type="match status" value="1"/>
</dbReference>
<dbReference type="InterPro" id="IPR038069">
    <property type="entry name" value="Pelota/DOM34_N"/>
</dbReference>
<comment type="function">
    <text evidence="6">Component of the Pelota-HBS1L complex, a complex that recognizes stalled ribosomes and triggers the No-Go Decay (NGD) pathway. In the Pelota-HBS1L complex, pelo recognizes ribosomes stalled at the 3' end of an mRNA and engages stalled ribosomes by destabilizing mRNA in the mRNA channel.</text>
</comment>
<keyword evidence="7" id="KW-0732">Signal</keyword>
<dbReference type="PANTHER" id="PTHR10853:SF3">
    <property type="entry name" value="EUKARYOTIC RELEASE FACTOR 1 (ERF1) FAMILY PROTEIN"/>
    <property type="match status" value="1"/>
</dbReference>
<dbReference type="SMART" id="SM01194">
    <property type="entry name" value="eRF1_1"/>
    <property type="match status" value="1"/>
</dbReference>
<comment type="similarity">
    <text evidence="3 6">Belongs to the eukaryotic release factor 1 family. Pelota subfamily.</text>
</comment>
<dbReference type="Pfam" id="PF26356">
    <property type="entry name" value="Pelota_N"/>
    <property type="match status" value="1"/>
</dbReference>
<accession>A0ABY9CFB7</accession>